<evidence type="ECO:0000259" key="8">
    <source>
        <dbReference type="Pfam" id="PF06808"/>
    </source>
</evidence>
<evidence type="ECO:0000313" key="9">
    <source>
        <dbReference type="EMBL" id="OCW57372.1"/>
    </source>
</evidence>
<evidence type="ECO:0000256" key="2">
    <source>
        <dbReference type="ARBA" id="ARBA00022475"/>
    </source>
</evidence>
<feature type="transmembrane region" description="Helical" evidence="7">
    <location>
        <begin position="6"/>
        <end position="32"/>
    </location>
</feature>
<dbReference type="NCBIfam" id="TIGR00786">
    <property type="entry name" value="dctM"/>
    <property type="match status" value="1"/>
</dbReference>
<dbReference type="InterPro" id="IPR010656">
    <property type="entry name" value="DctM"/>
</dbReference>
<dbReference type="OrthoDB" id="9790209at2"/>
<organism evidence="9 10">
    <name type="scientific">Hoeflea olei</name>
    <dbReference type="NCBI Taxonomy" id="1480615"/>
    <lineage>
        <taxon>Bacteria</taxon>
        <taxon>Pseudomonadati</taxon>
        <taxon>Pseudomonadota</taxon>
        <taxon>Alphaproteobacteria</taxon>
        <taxon>Hyphomicrobiales</taxon>
        <taxon>Rhizobiaceae</taxon>
        <taxon>Hoeflea</taxon>
    </lineage>
</organism>
<keyword evidence="5 7" id="KW-1133">Transmembrane helix</keyword>
<dbReference type="EMBL" id="LQZT01000016">
    <property type="protein sequence ID" value="OCW57372.1"/>
    <property type="molecule type" value="Genomic_DNA"/>
</dbReference>
<comment type="caution">
    <text evidence="9">The sequence shown here is derived from an EMBL/GenBank/DDBJ whole genome shotgun (WGS) entry which is preliminary data.</text>
</comment>
<dbReference type="RefSeq" id="WP_083220222.1">
    <property type="nucleotide sequence ID" value="NZ_LQZT01000016.1"/>
</dbReference>
<feature type="transmembrane region" description="Helical" evidence="7">
    <location>
        <begin position="211"/>
        <end position="233"/>
    </location>
</feature>
<keyword evidence="7" id="KW-0813">Transport</keyword>
<name>A0A1C1YUZ9_9HYPH</name>
<protein>
    <recommendedName>
        <fullName evidence="7">TRAP transporter large permease protein</fullName>
    </recommendedName>
</protein>
<evidence type="ECO:0000256" key="3">
    <source>
        <dbReference type="ARBA" id="ARBA00022519"/>
    </source>
</evidence>
<feature type="transmembrane region" description="Helical" evidence="7">
    <location>
        <begin position="91"/>
        <end position="122"/>
    </location>
</feature>
<comment type="similarity">
    <text evidence="7">Belongs to the TRAP transporter large permease family.</text>
</comment>
<feature type="transmembrane region" description="Helical" evidence="7">
    <location>
        <begin position="270"/>
        <end position="293"/>
    </location>
</feature>
<dbReference type="Proteomes" id="UP000094795">
    <property type="component" value="Unassembled WGS sequence"/>
</dbReference>
<proteinExistence type="inferred from homology"/>
<comment type="subunit">
    <text evidence="7">The complex comprises the extracytoplasmic solute receptor protein and the two transmembrane proteins.</text>
</comment>
<dbReference type="AlphaFoldDB" id="A0A1C1YUZ9"/>
<reference evidence="9 10" key="1">
    <citation type="submission" date="2015-12" db="EMBL/GenBank/DDBJ databases">
        <authorList>
            <person name="Shamseldin A."/>
            <person name="Moawad H."/>
            <person name="Abd El-Rahim W.M."/>
            <person name="Sadowsky M.J."/>
        </authorList>
    </citation>
    <scope>NUCLEOTIDE SEQUENCE [LARGE SCALE GENOMIC DNA]</scope>
    <source>
        <strain evidence="9 10">JC234</strain>
    </source>
</reference>
<dbReference type="PIRSF" id="PIRSF006066">
    <property type="entry name" value="HI0050"/>
    <property type="match status" value="1"/>
</dbReference>
<feature type="transmembrane region" description="Helical" evidence="7">
    <location>
        <begin position="313"/>
        <end position="342"/>
    </location>
</feature>
<evidence type="ECO:0000256" key="1">
    <source>
        <dbReference type="ARBA" id="ARBA00004429"/>
    </source>
</evidence>
<feature type="transmembrane region" description="Helical" evidence="7">
    <location>
        <begin position="169"/>
        <end position="190"/>
    </location>
</feature>
<dbReference type="STRING" id="1480615.AWJ14_18090"/>
<dbReference type="GO" id="GO:0022857">
    <property type="term" value="F:transmembrane transporter activity"/>
    <property type="evidence" value="ECO:0007669"/>
    <property type="project" value="UniProtKB-UniRule"/>
</dbReference>
<feature type="transmembrane region" description="Helical" evidence="7">
    <location>
        <begin position="53"/>
        <end position="71"/>
    </location>
</feature>
<evidence type="ECO:0000256" key="6">
    <source>
        <dbReference type="ARBA" id="ARBA00023136"/>
    </source>
</evidence>
<dbReference type="Pfam" id="PF06808">
    <property type="entry name" value="DctM"/>
    <property type="match status" value="1"/>
</dbReference>
<dbReference type="PANTHER" id="PTHR33362:SF2">
    <property type="entry name" value="TRAP TRANSPORTER LARGE PERMEASE PROTEIN"/>
    <property type="match status" value="1"/>
</dbReference>
<dbReference type="InterPro" id="IPR004681">
    <property type="entry name" value="TRAP_DctM"/>
</dbReference>
<feature type="transmembrane region" description="Helical" evidence="7">
    <location>
        <begin position="134"/>
        <end position="157"/>
    </location>
</feature>
<evidence type="ECO:0000256" key="5">
    <source>
        <dbReference type="ARBA" id="ARBA00022989"/>
    </source>
</evidence>
<dbReference type="GO" id="GO:0005886">
    <property type="term" value="C:plasma membrane"/>
    <property type="evidence" value="ECO:0007669"/>
    <property type="project" value="UniProtKB-SubCell"/>
</dbReference>
<gene>
    <name evidence="9" type="ORF">AWJ14_18090</name>
</gene>
<keyword evidence="2" id="KW-1003">Cell membrane</keyword>
<keyword evidence="10" id="KW-1185">Reference proteome</keyword>
<keyword evidence="6 7" id="KW-0472">Membrane</keyword>
<evidence type="ECO:0000313" key="10">
    <source>
        <dbReference type="Proteomes" id="UP000094795"/>
    </source>
</evidence>
<keyword evidence="3 7" id="KW-0997">Cell inner membrane</keyword>
<feature type="transmembrane region" description="Helical" evidence="7">
    <location>
        <begin position="395"/>
        <end position="419"/>
    </location>
</feature>
<dbReference type="PANTHER" id="PTHR33362">
    <property type="entry name" value="SIALIC ACID TRAP TRANSPORTER PERMEASE PROTEIN SIAT-RELATED"/>
    <property type="match status" value="1"/>
</dbReference>
<comment type="subcellular location">
    <subcellularLocation>
        <location evidence="1 7">Cell inner membrane</location>
        <topology evidence="1 7">Multi-pass membrane protein</topology>
    </subcellularLocation>
</comment>
<evidence type="ECO:0000256" key="4">
    <source>
        <dbReference type="ARBA" id="ARBA00022692"/>
    </source>
</evidence>
<keyword evidence="4 7" id="KW-0812">Transmembrane</keyword>
<feature type="domain" description="TRAP C4-dicarboxylate transport system permease DctM subunit" evidence="8">
    <location>
        <begin position="6"/>
        <end position="415"/>
    </location>
</feature>
<comment type="function">
    <text evidence="7">Part of the tripartite ATP-independent periplasmic (TRAP) transport system.</text>
</comment>
<sequence length="426" mass="44644">MTLYLLSFLGFMMIGIPVAFSLGLSSITYLIVNGQLHLMIGFPQKMIAGIDNFVLLTIPFFILAGNLMNSADLTRQIVRFAQMLVGRVRGGLAAVNVVASMMFSGVSGAATAEASAIGSVMIPAMQRDGYKPEYAAAVTAAGSILGPLVPPSLALILYGVLTGTSIADLFLAGIVPAFALCGGLLVYVLVKARREDHPLPPVIPADERKSLAVKALPALLLPVIIVGGIRSGVFTPTEAAAVAVVYALAVGLLLYRTLDGRKIAASFYEAATMTAGVMLIVAMASMTSFILGIENIPREIAAQMLAISSEPWVLLLLLNLVLLILGLFLEPLAALVLVMPILNELFPLLGIDSVQFGVMVVLNLMIGMITPPVGLCLFIVSAIGKTPLEKVAVAILPMIGIALLILALVAFVPALTLTLPSLFPGQ</sequence>
<feature type="transmembrane region" description="Helical" evidence="7">
    <location>
        <begin position="239"/>
        <end position="258"/>
    </location>
</feature>
<evidence type="ECO:0000256" key="7">
    <source>
        <dbReference type="RuleBase" id="RU369079"/>
    </source>
</evidence>
<feature type="transmembrane region" description="Helical" evidence="7">
    <location>
        <begin position="354"/>
        <end position="383"/>
    </location>
</feature>
<accession>A0A1C1YUZ9</accession>